<reference evidence="4" key="1">
    <citation type="submission" date="2021-02" db="EMBL/GenBank/DDBJ databases">
        <authorList>
            <person name="Dougan E. K."/>
            <person name="Rhodes N."/>
            <person name="Thang M."/>
            <person name="Chan C."/>
        </authorList>
    </citation>
    <scope>NUCLEOTIDE SEQUENCE</scope>
</reference>
<feature type="region of interest" description="Disordered" evidence="2">
    <location>
        <begin position="414"/>
        <end position="439"/>
    </location>
</feature>
<evidence type="ECO:0000313" key="5">
    <source>
        <dbReference type="Proteomes" id="UP000604046"/>
    </source>
</evidence>
<comment type="caution">
    <text evidence="4">The sequence shown here is derived from an EMBL/GenBank/DDBJ whole genome shotgun (WGS) entry which is preliminary data.</text>
</comment>
<accession>A0A812R2P4</accession>
<dbReference type="AlphaFoldDB" id="A0A812R2P4"/>
<sequence length="439" mass="49629">MAAAEALREQLAENFCGELVEEVISLFARADVDGSGTISAGEFRPLLSELYLWTSTPVFEDMIEEEASGLMREFDKDKDSALDAREFCTMLKTSRLAKVLKDQWRSPTTPEEQEFSTPQGQPEEFRRKSSEPIYIFENGDRLYDATLAGLDEEQESQVDPLRLLEFPAPLDALGVLKHVELWARGNTDSFVEVKAVVVDSRDKPLSTRLAVGLLYTPQDFYSLADFLKVHDFKEGVLMRNDAKLYACAALASTMRYLNETCSRPYQGTSLDHFTLTKNPEGWHFGYRLRLRCAFSTDDYQRGKVMPGPLGVEENLKLLADLIWLIHHFSTEDEDSACTVATYTSKRFLAKEINGEKVPLRATRQILEELWTQSEGKVNMDHITKKLQTQALELAEGCKPFLLRVCQFFPKPKVADSDGSFTPASTEEASERSHEIAMCP</sequence>
<evidence type="ECO:0000256" key="1">
    <source>
        <dbReference type="ARBA" id="ARBA00022837"/>
    </source>
</evidence>
<dbReference type="PROSITE" id="PS00018">
    <property type="entry name" value="EF_HAND_1"/>
    <property type="match status" value="1"/>
</dbReference>
<dbReference type="OrthoDB" id="409899at2759"/>
<dbReference type="EMBL" id="CAJNDS010002297">
    <property type="protein sequence ID" value="CAE7417878.1"/>
    <property type="molecule type" value="Genomic_DNA"/>
</dbReference>
<name>A0A812R2P4_9DINO</name>
<protein>
    <recommendedName>
        <fullName evidence="3">EF-hand domain-containing protein</fullName>
    </recommendedName>
</protein>
<evidence type="ECO:0000256" key="2">
    <source>
        <dbReference type="SAM" id="MobiDB-lite"/>
    </source>
</evidence>
<keyword evidence="5" id="KW-1185">Reference proteome</keyword>
<dbReference type="GO" id="GO:0005509">
    <property type="term" value="F:calcium ion binding"/>
    <property type="evidence" value="ECO:0007669"/>
    <property type="project" value="InterPro"/>
</dbReference>
<dbReference type="PROSITE" id="PS50222">
    <property type="entry name" value="EF_HAND_2"/>
    <property type="match status" value="2"/>
</dbReference>
<evidence type="ECO:0000313" key="4">
    <source>
        <dbReference type="EMBL" id="CAE7417878.1"/>
    </source>
</evidence>
<dbReference type="SMART" id="SM00054">
    <property type="entry name" value="EFh"/>
    <property type="match status" value="2"/>
</dbReference>
<feature type="region of interest" description="Disordered" evidence="2">
    <location>
        <begin position="103"/>
        <end position="127"/>
    </location>
</feature>
<dbReference type="InterPro" id="IPR018247">
    <property type="entry name" value="EF_Hand_1_Ca_BS"/>
</dbReference>
<proteinExistence type="predicted"/>
<feature type="compositionally biased region" description="Basic and acidic residues" evidence="2">
    <location>
        <begin position="428"/>
        <end position="439"/>
    </location>
</feature>
<feature type="compositionally biased region" description="Polar residues" evidence="2">
    <location>
        <begin position="105"/>
        <end position="120"/>
    </location>
</feature>
<dbReference type="CDD" id="cd00051">
    <property type="entry name" value="EFh"/>
    <property type="match status" value="1"/>
</dbReference>
<dbReference type="InterPro" id="IPR002048">
    <property type="entry name" value="EF_hand_dom"/>
</dbReference>
<evidence type="ECO:0000259" key="3">
    <source>
        <dbReference type="PROSITE" id="PS50222"/>
    </source>
</evidence>
<dbReference type="Gene3D" id="1.10.238.10">
    <property type="entry name" value="EF-hand"/>
    <property type="match status" value="1"/>
</dbReference>
<feature type="domain" description="EF-hand" evidence="3">
    <location>
        <begin position="62"/>
        <end position="97"/>
    </location>
</feature>
<keyword evidence="1" id="KW-0106">Calcium</keyword>
<feature type="domain" description="EF-hand" evidence="3">
    <location>
        <begin position="18"/>
        <end position="53"/>
    </location>
</feature>
<dbReference type="SUPFAM" id="SSF47473">
    <property type="entry name" value="EF-hand"/>
    <property type="match status" value="1"/>
</dbReference>
<organism evidence="4 5">
    <name type="scientific">Symbiodinium natans</name>
    <dbReference type="NCBI Taxonomy" id="878477"/>
    <lineage>
        <taxon>Eukaryota</taxon>
        <taxon>Sar</taxon>
        <taxon>Alveolata</taxon>
        <taxon>Dinophyceae</taxon>
        <taxon>Suessiales</taxon>
        <taxon>Symbiodiniaceae</taxon>
        <taxon>Symbiodinium</taxon>
    </lineage>
</organism>
<dbReference type="Proteomes" id="UP000604046">
    <property type="component" value="Unassembled WGS sequence"/>
</dbReference>
<dbReference type="Pfam" id="PF13499">
    <property type="entry name" value="EF-hand_7"/>
    <property type="match status" value="1"/>
</dbReference>
<gene>
    <name evidence="4" type="ORF">SNAT2548_LOCUS22728</name>
</gene>
<dbReference type="InterPro" id="IPR011992">
    <property type="entry name" value="EF-hand-dom_pair"/>
</dbReference>